<dbReference type="Proteomes" id="UP001595904">
    <property type="component" value="Unassembled WGS sequence"/>
</dbReference>
<evidence type="ECO:0000256" key="3">
    <source>
        <dbReference type="ARBA" id="ARBA00023163"/>
    </source>
</evidence>
<feature type="transmembrane region" description="Helical" evidence="4">
    <location>
        <begin position="185"/>
        <end position="204"/>
    </location>
</feature>
<evidence type="ECO:0000256" key="4">
    <source>
        <dbReference type="SAM" id="Phobius"/>
    </source>
</evidence>
<name>A0ABV8SUG8_9GAMM</name>
<dbReference type="InterPro" id="IPR018060">
    <property type="entry name" value="HTH_AraC"/>
</dbReference>
<feature type="transmembrane region" description="Helical" evidence="4">
    <location>
        <begin position="103"/>
        <end position="120"/>
    </location>
</feature>
<accession>A0ABV8SUG8</accession>
<dbReference type="Pfam" id="PF12833">
    <property type="entry name" value="HTH_18"/>
    <property type="match status" value="1"/>
</dbReference>
<keyword evidence="7" id="KW-1185">Reference proteome</keyword>
<dbReference type="RefSeq" id="WP_380599457.1">
    <property type="nucleotide sequence ID" value="NZ_JBHSDU010000003.1"/>
</dbReference>
<dbReference type="InterPro" id="IPR009057">
    <property type="entry name" value="Homeodomain-like_sf"/>
</dbReference>
<protein>
    <submittedName>
        <fullName evidence="6">Helix-turn-helix domain-containing protein</fullName>
    </submittedName>
</protein>
<feature type="transmembrane region" description="Helical" evidence="4">
    <location>
        <begin position="157"/>
        <end position="179"/>
    </location>
</feature>
<dbReference type="PANTHER" id="PTHR43280:SF29">
    <property type="entry name" value="ARAC-FAMILY TRANSCRIPTIONAL REGULATOR"/>
    <property type="match status" value="1"/>
</dbReference>
<feature type="transmembrane region" description="Helical" evidence="4">
    <location>
        <begin position="12"/>
        <end position="33"/>
    </location>
</feature>
<keyword evidence="1" id="KW-0805">Transcription regulation</keyword>
<proteinExistence type="predicted"/>
<keyword evidence="4" id="KW-0812">Transmembrane</keyword>
<dbReference type="PROSITE" id="PS00041">
    <property type="entry name" value="HTH_ARAC_FAMILY_1"/>
    <property type="match status" value="1"/>
</dbReference>
<dbReference type="InterPro" id="IPR018062">
    <property type="entry name" value="HTH_AraC-typ_CS"/>
</dbReference>
<dbReference type="InterPro" id="IPR020449">
    <property type="entry name" value="Tscrpt_reg_AraC-type_HTH"/>
</dbReference>
<evidence type="ECO:0000313" key="6">
    <source>
        <dbReference type="EMBL" id="MFC4311269.1"/>
    </source>
</evidence>
<keyword evidence="4" id="KW-0472">Membrane</keyword>
<sequence>MSEYSVFDLANIAIAGFAAISAVLLLLAYAALIDVPGKSIYSVGSCAALVAALTTIQIGHLVYFTGGGEPLDHFYYQLALFVAPPAFYSFGRWAILPTATFRPLQLLHFLTVPLLFLLPQNLALPILFTFGAGYSLWLGNLVYGLRDRRKQFRFEFLYFTVMSVLAVIVLGLGFAIPYIDHDYFYYFYNNAVALGVAIMLVALVGNPNLIGDLTEAARVKYGASTLREVDVEGCLAKLERLMTDDKMYQNESLSLASLAEAVGLSGHQLSELINTRLGIGFSRYVRECRVNAAKTLLISAPGRSILSISMDTGFRSQSAFYAAFKETTGQSPGDYRRSQSQTPP</sequence>
<keyword evidence="3" id="KW-0804">Transcription</keyword>
<reference evidence="7" key="1">
    <citation type="journal article" date="2019" name="Int. J. Syst. Evol. Microbiol.">
        <title>The Global Catalogue of Microorganisms (GCM) 10K type strain sequencing project: providing services to taxonomists for standard genome sequencing and annotation.</title>
        <authorList>
            <consortium name="The Broad Institute Genomics Platform"/>
            <consortium name="The Broad Institute Genome Sequencing Center for Infectious Disease"/>
            <person name="Wu L."/>
            <person name="Ma J."/>
        </authorList>
    </citation>
    <scope>NUCLEOTIDE SEQUENCE [LARGE SCALE GENOMIC DNA]</scope>
    <source>
        <strain evidence="7">CGMCC 1.10759</strain>
    </source>
</reference>
<dbReference type="Gene3D" id="1.10.10.60">
    <property type="entry name" value="Homeodomain-like"/>
    <property type="match status" value="2"/>
</dbReference>
<gene>
    <name evidence="6" type="ORF">ACFPN2_19375</name>
</gene>
<dbReference type="PANTHER" id="PTHR43280">
    <property type="entry name" value="ARAC-FAMILY TRANSCRIPTIONAL REGULATOR"/>
    <property type="match status" value="1"/>
</dbReference>
<evidence type="ECO:0000313" key="7">
    <source>
        <dbReference type="Proteomes" id="UP001595904"/>
    </source>
</evidence>
<feature type="transmembrane region" description="Helical" evidence="4">
    <location>
        <begin position="74"/>
        <end position="91"/>
    </location>
</feature>
<keyword evidence="4" id="KW-1133">Transmembrane helix</keyword>
<feature type="transmembrane region" description="Helical" evidence="4">
    <location>
        <begin position="126"/>
        <end position="145"/>
    </location>
</feature>
<feature type="transmembrane region" description="Helical" evidence="4">
    <location>
        <begin position="40"/>
        <end position="62"/>
    </location>
</feature>
<organism evidence="6 7">
    <name type="scientific">Steroidobacter flavus</name>
    <dbReference type="NCBI Taxonomy" id="1842136"/>
    <lineage>
        <taxon>Bacteria</taxon>
        <taxon>Pseudomonadati</taxon>
        <taxon>Pseudomonadota</taxon>
        <taxon>Gammaproteobacteria</taxon>
        <taxon>Steroidobacterales</taxon>
        <taxon>Steroidobacteraceae</taxon>
        <taxon>Steroidobacter</taxon>
    </lineage>
</organism>
<dbReference type="EMBL" id="JBHSDU010000003">
    <property type="protein sequence ID" value="MFC4311269.1"/>
    <property type="molecule type" value="Genomic_DNA"/>
</dbReference>
<comment type="caution">
    <text evidence="6">The sequence shown here is derived from an EMBL/GenBank/DDBJ whole genome shotgun (WGS) entry which is preliminary data.</text>
</comment>
<feature type="domain" description="HTH araC/xylS-type" evidence="5">
    <location>
        <begin position="236"/>
        <end position="338"/>
    </location>
</feature>
<dbReference type="PRINTS" id="PR00032">
    <property type="entry name" value="HTHARAC"/>
</dbReference>
<dbReference type="SUPFAM" id="SSF46689">
    <property type="entry name" value="Homeodomain-like"/>
    <property type="match status" value="1"/>
</dbReference>
<evidence type="ECO:0000259" key="5">
    <source>
        <dbReference type="PROSITE" id="PS01124"/>
    </source>
</evidence>
<keyword evidence="2" id="KW-0238">DNA-binding</keyword>
<evidence type="ECO:0000256" key="1">
    <source>
        <dbReference type="ARBA" id="ARBA00023015"/>
    </source>
</evidence>
<dbReference type="PROSITE" id="PS01124">
    <property type="entry name" value="HTH_ARAC_FAMILY_2"/>
    <property type="match status" value="1"/>
</dbReference>
<evidence type="ECO:0000256" key="2">
    <source>
        <dbReference type="ARBA" id="ARBA00023125"/>
    </source>
</evidence>
<dbReference type="SMART" id="SM00342">
    <property type="entry name" value="HTH_ARAC"/>
    <property type="match status" value="1"/>
</dbReference>